<keyword evidence="2" id="KW-1185">Reference proteome</keyword>
<dbReference type="RefSeq" id="YP_010095789.1">
    <property type="nucleotide sequence ID" value="NC_055747.1"/>
</dbReference>
<proteinExistence type="predicted"/>
<sequence>MKKLVLASILSISFSAFANVGEMFWFPEKSGALQEFSDDSGTYESALSIECDSQKLKTYDDCLGIVFNGDSWMIDAARDDSNILVGNAPVMITINGVVQRLHYIRTDTAIVINRSENPGFQPIGKVLKVVTAKGKGEFTL</sequence>
<evidence type="ECO:0000313" key="2">
    <source>
        <dbReference type="Proteomes" id="UP000246994"/>
    </source>
</evidence>
<dbReference type="Proteomes" id="UP000246994">
    <property type="component" value="Segment"/>
</dbReference>
<dbReference type="KEGG" id="vg:65113426"/>
<accession>A0A2S1PGG1</accession>
<reference evidence="1 2" key="1">
    <citation type="submission" date="2018-04" db="EMBL/GenBank/DDBJ databases">
        <title>Complete genome sequences of new Aeromonas and Pseudomonas phages promising in phage therapy dedicated to aquaculture.</title>
        <authorList>
            <person name="Kolsut J."/>
            <person name="Wojcik E."/>
            <person name="Wojtasik A."/>
            <person name="Dastych J."/>
        </authorList>
    </citation>
    <scope>NUCLEOTIDE SEQUENCE [LARGE SCALE GENOMIC DNA]</scope>
</reference>
<dbReference type="GeneID" id="65113426"/>
<dbReference type="EMBL" id="MH179477">
    <property type="protein sequence ID" value="AWH15585.1"/>
    <property type="molecule type" value="Genomic_DNA"/>
</dbReference>
<evidence type="ECO:0000313" key="1">
    <source>
        <dbReference type="EMBL" id="AWH15585.1"/>
    </source>
</evidence>
<name>A0A2S1PGG1_9CAUD</name>
<organism evidence="1 2">
    <name type="scientific">Aeromonas phage 60AhydR15PP</name>
    <dbReference type="NCBI Taxonomy" id="2163979"/>
    <lineage>
        <taxon>Viruses</taxon>
        <taxon>Duplodnaviria</taxon>
        <taxon>Heunggongvirae</taxon>
        <taxon>Uroviricota</taxon>
        <taxon>Caudoviricetes</taxon>
        <taxon>Pantevenvirales</taxon>
        <taxon>Straboviridae</taxon>
        <taxon>Tulanevirus</taxon>
        <taxon>Tulanevirus 60ahydrpp</taxon>
    </lineage>
</organism>
<protein>
    <submittedName>
        <fullName evidence="1">Uncharacterized protein</fullName>
    </submittedName>
</protein>